<sequence length="185" mass="22009">MVLDTETQMWTPEIKKPDLELDYLWTDSVVMKGKIYKRNGENSFVYEPKESTLELEEVLNSKKWKNACVVDDVLYYYDDSKKKLRAYDPKQRCWRVVKGVEELKNKMTDHWWGWWPKMVSYGGKLAMIFEKYHDAQKVTVDIWCAEIALERCQEGKIWGKVKWCGIVMEEKRCCSRIVKCLAVMV</sequence>
<dbReference type="EMBL" id="KI517537">
    <property type="protein sequence ID" value="ESQ38505.1"/>
    <property type="molecule type" value="Genomic_DNA"/>
</dbReference>
<dbReference type="PANTHER" id="PTHR24414:SF184">
    <property type="entry name" value="GALACTOSE OXIDASE_KELCH REPEAT SUPERFAMILY PROTEIN"/>
    <property type="match status" value="1"/>
</dbReference>
<evidence type="ECO:0000313" key="3">
    <source>
        <dbReference type="Proteomes" id="UP000030689"/>
    </source>
</evidence>
<evidence type="ECO:0000313" key="2">
    <source>
        <dbReference type="EMBL" id="ESQ38505.1"/>
    </source>
</evidence>
<name>V4KKW0_EUTSA</name>
<dbReference type="SUPFAM" id="SSF117281">
    <property type="entry name" value="Kelch motif"/>
    <property type="match status" value="1"/>
</dbReference>
<accession>V4KKW0</accession>
<organism evidence="2 3">
    <name type="scientific">Eutrema salsugineum</name>
    <name type="common">Saltwater cress</name>
    <name type="synonym">Sisymbrium salsugineum</name>
    <dbReference type="NCBI Taxonomy" id="72664"/>
    <lineage>
        <taxon>Eukaryota</taxon>
        <taxon>Viridiplantae</taxon>
        <taxon>Streptophyta</taxon>
        <taxon>Embryophyta</taxon>
        <taxon>Tracheophyta</taxon>
        <taxon>Spermatophyta</taxon>
        <taxon>Magnoliopsida</taxon>
        <taxon>eudicotyledons</taxon>
        <taxon>Gunneridae</taxon>
        <taxon>Pentapetalae</taxon>
        <taxon>rosids</taxon>
        <taxon>malvids</taxon>
        <taxon>Brassicales</taxon>
        <taxon>Brassicaceae</taxon>
        <taxon>Eutremeae</taxon>
        <taxon>Eutrema</taxon>
    </lineage>
</organism>
<dbReference type="OMA" id="YEPKEST"/>
<feature type="domain" description="FKB95-like N-terminal Kelch" evidence="1">
    <location>
        <begin position="2"/>
        <end position="168"/>
    </location>
</feature>
<reference evidence="2 3" key="1">
    <citation type="journal article" date="2013" name="Front. Plant Sci.">
        <title>The Reference Genome of the Halophytic Plant Eutrema salsugineum.</title>
        <authorList>
            <person name="Yang R."/>
            <person name="Jarvis D.E."/>
            <person name="Chen H."/>
            <person name="Beilstein M.A."/>
            <person name="Grimwood J."/>
            <person name="Jenkins J."/>
            <person name="Shu S."/>
            <person name="Prochnik S."/>
            <person name="Xin M."/>
            <person name="Ma C."/>
            <person name="Schmutz J."/>
            <person name="Wing R.A."/>
            <person name="Mitchell-Olds T."/>
            <person name="Schumaker K.S."/>
            <person name="Wang X."/>
        </authorList>
    </citation>
    <scope>NUCLEOTIDE SEQUENCE [LARGE SCALE GENOMIC DNA]</scope>
</reference>
<proteinExistence type="predicted"/>
<dbReference type="eggNOG" id="KOG1072">
    <property type="taxonomic scope" value="Eukaryota"/>
</dbReference>
<dbReference type="OrthoDB" id="1111854at2759"/>
<dbReference type="InterPro" id="IPR057499">
    <property type="entry name" value="Kelch_FKB95"/>
</dbReference>
<evidence type="ECO:0000259" key="1">
    <source>
        <dbReference type="Pfam" id="PF25210"/>
    </source>
</evidence>
<dbReference type="KEGG" id="eus:EUTSA_v10029170mg"/>
<protein>
    <recommendedName>
        <fullName evidence="1">FKB95-like N-terminal Kelch domain-containing protein</fullName>
    </recommendedName>
</protein>
<dbReference type="Gramene" id="ESQ38505">
    <property type="protein sequence ID" value="ESQ38505"/>
    <property type="gene ID" value="EUTSA_v10029170mg"/>
</dbReference>
<dbReference type="AlphaFoldDB" id="V4KKW0"/>
<dbReference type="PANTHER" id="PTHR24414">
    <property type="entry name" value="F-BOX/KELCH-REPEAT PROTEIN SKIP4"/>
    <property type="match status" value="1"/>
</dbReference>
<keyword evidence="3" id="KW-1185">Reference proteome</keyword>
<dbReference type="Proteomes" id="UP000030689">
    <property type="component" value="Unassembled WGS sequence"/>
</dbReference>
<dbReference type="InterPro" id="IPR050354">
    <property type="entry name" value="F-box/kelch-repeat_ARATH"/>
</dbReference>
<dbReference type="Pfam" id="PF25210">
    <property type="entry name" value="Kelch_FKB95"/>
    <property type="match status" value="1"/>
</dbReference>
<gene>
    <name evidence="2" type="ORF">EUTSA_v10029170mg</name>
</gene>
<dbReference type="InterPro" id="IPR015915">
    <property type="entry name" value="Kelch-typ_b-propeller"/>
</dbReference>